<evidence type="ECO:0000256" key="1">
    <source>
        <dbReference type="SAM" id="Phobius"/>
    </source>
</evidence>
<name>A0ABV2IW35_9HYPH</name>
<feature type="transmembrane region" description="Helical" evidence="1">
    <location>
        <begin position="139"/>
        <end position="164"/>
    </location>
</feature>
<feature type="transmembrane region" description="Helical" evidence="1">
    <location>
        <begin position="170"/>
        <end position="188"/>
    </location>
</feature>
<keyword evidence="1" id="KW-0472">Membrane</keyword>
<gene>
    <name evidence="2" type="ORF">ABID16_001002</name>
</gene>
<feature type="transmembrane region" description="Helical" evidence="1">
    <location>
        <begin position="50"/>
        <end position="70"/>
    </location>
</feature>
<keyword evidence="3" id="KW-1185">Reference proteome</keyword>
<feature type="transmembrane region" description="Helical" evidence="1">
    <location>
        <begin position="109"/>
        <end position="127"/>
    </location>
</feature>
<dbReference type="Proteomes" id="UP001549047">
    <property type="component" value="Unassembled WGS sequence"/>
</dbReference>
<evidence type="ECO:0000313" key="2">
    <source>
        <dbReference type="EMBL" id="MET3612697.1"/>
    </source>
</evidence>
<comment type="caution">
    <text evidence="2">The sequence shown here is derived from an EMBL/GenBank/DDBJ whole genome shotgun (WGS) entry which is preliminary data.</text>
</comment>
<keyword evidence="1" id="KW-1133">Transmembrane helix</keyword>
<sequence>MTDMRAERSRRAWFVEGMKGLFSLPGFILMSAFVGFTALAFQSGLTREEAAFLTFFVWALPSQMIVVGAISSGMGVLAAFLAVSLASIRMTPMVAALVPEIREKKTSSALLIFLSHFVAITAWVYTLKKVQDIPREGRIAFFAGLGITLTLVNTAIVFSLYGVVSQLPPIAAGTLYFLTPMYFVMSIWESARQPVIYWALALGMIVAPASHYVAPQIDMLVTGLVAGTFAYVIDRSRRRRAP</sequence>
<feature type="transmembrane region" description="Helical" evidence="1">
    <location>
        <begin position="195"/>
        <end position="211"/>
    </location>
</feature>
<evidence type="ECO:0000313" key="3">
    <source>
        <dbReference type="Proteomes" id="UP001549047"/>
    </source>
</evidence>
<protein>
    <submittedName>
        <fullName evidence="2">Branched-subunit amino acid permease</fullName>
    </submittedName>
</protein>
<dbReference type="InterPro" id="IPR011606">
    <property type="entry name" value="Brnchd-chn_aa_trnsp_permease"/>
</dbReference>
<feature type="transmembrane region" description="Helical" evidence="1">
    <location>
        <begin position="21"/>
        <end position="44"/>
    </location>
</feature>
<accession>A0ABV2IW35</accession>
<reference evidence="2 3" key="1">
    <citation type="submission" date="2024-06" db="EMBL/GenBank/DDBJ databases">
        <title>Genomic Encyclopedia of Type Strains, Phase IV (KMG-IV): sequencing the most valuable type-strain genomes for metagenomic binning, comparative biology and taxonomic classification.</title>
        <authorList>
            <person name="Goeker M."/>
        </authorList>
    </citation>
    <scope>NUCLEOTIDE SEQUENCE [LARGE SCALE GENOMIC DNA]</scope>
    <source>
        <strain evidence="2 3">DSM 29780</strain>
    </source>
</reference>
<proteinExistence type="predicted"/>
<dbReference type="EMBL" id="JBEPMB010000001">
    <property type="protein sequence ID" value="MET3612697.1"/>
    <property type="molecule type" value="Genomic_DNA"/>
</dbReference>
<organism evidence="2 3">
    <name type="scientific">Rhizobium aquaticum</name>
    <dbReference type="NCBI Taxonomy" id="1549636"/>
    <lineage>
        <taxon>Bacteria</taxon>
        <taxon>Pseudomonadati</taxon>
        <taxon>Pseudomonadota</taxon>
        <taxon>Alphaproteobacteria</taxon>
        <taxon>Hyphomicrobiales</taxon>
        <taxon>Rhizobiaceae</taxon>
        <taxon>Rhizobium/Agrobacterium group</taxon>
        <taxon>Rhizobium</taxon>
    </lineage>
</organism>
<dbReference type="RefSeq" id="WP_354555249.1">
    <property type="nucleotide sequence ID" value="NZ_JBEPMB010000001.1"/>
</dbReference>
<keyword evidence="1" id="KW-0812">Transmembrane</keyword>
<feature type="transmembrane region" description="Helical" evidence="1">
    <location>
        <begin position="217"/>
        <end position="233"/>
    </location>
</feature>
<feature type="transmembrane region" description="Helical" evidence="1">
    <location>
        <begin position="77"/>
        <end position="97"/>
    </location>
</feature>
<dbReference type="Pfam" id="PF03591">
    <property type="entry name" value="AzlC"/>
    <property type="match status" value="1"/>
</dbReference>